<name>A0ABM7VK51_9BACT</name>
<dbReference type="EMBL" id="AP025294">
    <property type="protein sequence ID" value="BDD01377.1"/>
    <property type="molecule type" value="Genomic_DNA"/>
</dbReference>
<proteinExistence type="predicted"/>
<evidence type="ECO:0000313" key="1">
    <source>
        <dbReference type="EMBL" id="BDD01377.1"/>
    </source>
</evidence>
<organism evidence="1 2">
    <name type="scientific">Persicobacter psychrovividus</name>
    <dbReference type="NCBI Taxonomy" id="387638"/>
    <lineage>
        <taxon>Bacteria</taxon>
        <taxon>Pseudomonadati</taxon>
        <taxon>Bacteroidota</taxon>
        <taxon>Cytophagia</taxon>
        <taxon>Cytophagales</taxon>
        <taxon>Persicobacteraceae</taxon>
        <taxon>Persicobacter</taxon>
    </lineage>
</organism>
<accession>A0ABM7VK51</accession>
<dbReference type="RefSeq" id="WP_338398684.1">
    <property type="nucleotide sequence ID" value="NZ_AP025294.1"/>
</dbReference>
<sequence>MFNIFKKKPKAQTEDKNPFEIPSNWEHNYIYGFIGGNPYQTISDLNAVVEIIKNTVGQRGFIAVDTIFHPYNLVNHKGATAWDLAWFKVFVQDNGKFIQEIGDNKNATVVKAKTLNLKDNFRIWPNDDLNPEKNEQYSKYVPFVFPYLVYKDNNEPHWIKMINAEIELQGHAQTYIENFNSVFSKFVKGHVMTLGFGEFDKENLDDLVEKFTSFYENNMKN</sequence>
<protein>
    <submittedName>
        <fullName evidence="1">Uncharacterized protein</fullName>
    </submittedName>
</protein>
<keyword evidence="2" id="KW-1185">Reference proteome</keyword>
<gene>
    <name evidence="1" type="ORF">PEPS_36570</name>
</gene>
<keyword evidence="1" id="KW-0614">Plasmid</keyword>
<dbReference type="Proteomes" id="UP001354989">
    <property type="component" value="Plasmid pPP2"/>
</dbReference>
<evidence type="ECO:0000313" key="2">
    <source>
        <dbReference type="Proteomes" id="UP001354989"/>
    </source>
</evidence>
<reference evidence="1 2" key="1">
    <citation type="submission" date="2021-12" db="EMBL/GenBank/DDBJ databases">
        <title>Genome sequencing of bacteria with rrn-lacking chromosome and rrn-plasmid.</title>
        <authorList>
            <person name="Anda M."/>
            <person name="Iwasaki W."/>
        </authorList>
    </citation>
    <scope>NUCLEOTIDE SEQUENCE [LARGE SCALE GENOMIC DNA]</scope>
    <source>
        <strain evidence="1 2">NBRC 101262</strain>
        <plasmid evidence="1 2">pPP2</plasmid>
    </source>
</reference>
<geneLocation type="plasmid" evidence="1 2">
    <name>pPP2</name>
</geneLocation>